<evidence type="ECO:0000313" key="2">
    <source>
        <dbReference type="Proteomes" id="UP001469553"/>
    </source>
</evidence>
<comment type="caution">
    <text evidence="1">The sequence shown here is derived from an EMBL/GenBank/DDBJ whole genome shotgun (WGS) entry which is preliminary data.</text>
</comment>
<accession>A0ABV1A896</accession>
<dbReference type="Proteomes" id="UP001469553">
    <property type="component" value="Unassembled WGS sequence"/>
</dbReference>
<sequence>MKAAQPLRRTNSWCLSSSIGALSVSGAMQRDGKTLTTAFARCLIQLFPECCILCSFVCFPLNDTGDKMGKQTADGYFGGSWAGERHCVPREGIPQGFHWSRDIHHIVCKKHLIARFEFEQRLSLFFSLHLLESEKFSLPARGLDCFSSVSQGSAQKTAAVFFPHHSAVDLSKSAPLLLFHPFKLG</sequence>
<organism evidence="1 2">
    <name type="scientific">Ameca splendens</name>
    <dbReference type="NCBI Taxonomy" id="208324"/>
    <lineage>
        <taxon>Eukaryota</taxon>
        <taxon>Metazoa</taxon>
        <taxon>Chordata</taxon>
        <taxon>Craniata</taxon>
        <taxon>Vertebrata</taxon>
        <taxon>Euteleostomi</taxon>
        <taxon>Actinopterygii</taxon>
        <taxon>Neopterygii</taxon>
        <taxon>Teleostei</taxon>
        <taxon>Neoteleostei</taxon>
        <taxon>Acanthomorphata</taxon>
        <taxon>Ovalentaria</taxon>
        <taxon>Atherinomorphae</taxon>
        <taxon>Cyprinodontiformes</taxon>
        <taxon>Goodeidae</taxon>
        <taxon>Ameca</taxon>
    </lineage>
</organism>
<name>A0ABV1A896_9TELE</name>
<evidence type="ECO:0000313" key="1">
    <source>
        <dbReference type="EMBL" id="MEQ2314212.1"/>
    </source>
</evidence>
<dbReference type="EMBL" id="JAHRIP010085199">
    <property type="protein sequence ID" value="MEQ2314212.1"/>
    <property type="molecule type" value="Genomic_DNA"/>
</dbReference>
<protein>
    <submittedName>
        <fullName evidence="1">Uncharacterized protein</fullName>
    </submittedName>
</protein>
<keyword evidence="2" id="KW-1185">Reference proteome</keyword>
<proteinExistence type="predicted"/>
<gene>
    <name evidence="1" type="ORF">AMECASPLE_009854</name>
</gene>
<reference evidence="1 2" key="1">
    <citation type="submission" date="2021-06" db="EMBL/GenBank/DDBJ databases">
        <authorList>
            <person name="Palmer J.M."/>
        </authorList>
    </citation>
    <scope>NUCLEOTIDE SEQUENCE [LARGE SCALE GENOMIC DNA]</scope>
    <source>
        <strain evidence="1 2">AS_MEX2019</strain>
        <tissue evidence="1">Muscle</tissue>
    </source>
</reference>